<evidence type="ECO:0000313" key="2">
    <source>
        <dbReference type="Proteomes" id="UP001178507"/>
    </source>
</evidence>
<proteinExistence type="predicted"/>
<name>A0AA36JDD8_9DINO</name>
<comment type="caution">
    <text evidence="1">The sequence shown here is derived from an EMBL/GenBank/DDBJ whole genome shotgun (WGS) entry which is preliminary data.</text>
</comment>
<dbReference type="Proteomes" id="UP001178507">
    <property type="component" value="Unassembled WGS sequence"/>
</dbReference>
<evidence type="ECO:0000313" key="1">
    <source>
        <dbReference type="EMBL" id="CAJ1404177.1"/>
    </source>
</evidence>
<accession>A0AA36JDD8</accession>
<organism evidence="1 2">
    <name type="scientific">Effrenium voratum</name>
    <dbReference type="NCBI Taxonomy" id="2562239"/>
    <lineage>
        <taxon>Eukaryota</taxon>
        <taxon>Sar</taxon>
        <taxon>Alveolata</taxon>
        <taxon>Dinophyceae</taxon>
        <taxon>Suessiales</taxon>
        <taxon>Symbiodiniaceae</taxon>
        <taxon>Effrenium</taxon>
    </lineage>
</organism>
<dbReference type="AlphaFoldDB" id="A0AA36JDD8"/>
<dbReference type="EMBL" id="CAUJNA010003528">
    <property type="protein sequence ID" value="CAJ1404177.1"/>
    <property type="molecule type" value="Genomic_DNA"/>
</dbReference>
<protein>
    <submittedName>
        <fullName evidence="1">Uncharacterized protein</fullName>
    </submittedName>
</protein>
<gene>
    <name evidence="1" type="ORF">EVOR1521_LOCUS26688</name>
</gene>
<keyword evidence="2" id="KW-1185">Reference proteome</keyword>
<sequence length="423" mass="46974">MDELYDDRWQELWSQVCEAFTEEAGHEPPPSLEFWEVTLLYRLVLADFDRPTVRRAKRQLLSNATGSNSLAQLKQELQRTVQSLWRQEDAEEALAEAVELERSGQWDEAREAYAKGVFLGPSQPLQRAVRFAQLLHVMAGASEQVLHHALGGRTLGTGGTSGAPSRAKRGVMARLVLLLLQEGRDEEALALLRSGGWRFSLAPWILRYPSATDFRTDSGFPGGVWDQALPGGHLQRLQAWLDPGSAFWREHGYNEVVGSGENGYFSYVQEITEAGNKTLTGSVIRYIWKFLCSLDLFPGLGEAKLAEWWAHKRPHACGHQMHYDSDNEGIGGVRNPICSCIVFIHAPPGVGGPTLVTDQLAAALGTRGWLVDPAENRLSAYDGRYLHGVVPGAGRAPEAPEGRRVTFMVAFWKEKWRSRDTGG</sequence>
<reference evidence="1" key="1">
    <citation type="submission" date="2023-08" db="EMBL/GenBank/DDBJ databases">
        <authorList>
            <person name="Chen Y."/>
            <person name="Shah S."/>
            <person name="Dougan E. K."/>
            <person name="Thang M."/>
            <person name="Chan C."/>
        </authorList>
    </citation>
    <scope>NUCLEOTIDE SEQUENCE</scope>
</reference>